<keyword evidence="5" id="KW-1185">Reference proteome</keyword>
<dbReference type="RefSeq" id="XP_001831897.2">
    <property type="nucleotide sequence ID" value="XM_001831845.2"/>
</dbReference>
<dbReference type="EMBL" id="AACS02000007">
    <property type="protein sequence ID" value="EAU89932.2"/>
    <property type="molecule type" value="Genomic_DNA"/>
</dbReference>
<dbReference type="HOGENOM" id="CLU_046025_2_1_1"/>
<reference evidence="4 5" key="1">
    <citation type="journal article" date="2010" name="Proc. Natl. Acad. Sci. U.S.A.">
        <title>Insights into evolution of multicellular fungi from the assembled chromosomes of the mushroom Coprinopsis cinerea (Coprinus cinereus).</title>
        <authorList>
            <person name="Stajich J.E."/>
            <person name="Wilke S.K."/>
            <person name="Ahren D."/>
            <person name="Au C.H."/>
            <person name="Birren B.W."/>
            <person name="Borodovsky M."/>
            <person name="Burns C."/>
            <person name="Canback B."/>
            <person name="Casselton L.A."/>
            <person name="Cheng C.K."/>
            <person name="Deng J."/>
            <person name="Dietrich F.S."/>
            <person name="Fargo D.C."/>
            <person name="Farman M.L."/>
            <person name="Gathman A.C."/>
            <person name="Goldberg J."/>
            <person name="Guigo R."/>
            <person name="Hoegger P.J."/>
            <person name="Hooker J.B."/>
            <person name="Huggins A."/>
            <person name="James T.Y."/>
            <person name="Kamada T."/>
            <person name="Kilaru S."/>
            <person name="Kodira C."/>
            <person name="Kues U."/>
            <person name="Kupfer D."/>
            <person name="Kwan H.S."/>
            <person name="Lomsadze A."/>
            <person name="Li W."/>
            <person name="Lilly W.W."/>
            <person name="Ma L.J."/>
            <person name="Mackey A.J."/>
            <person name="Manning G."/>
            <person name="Martin F."/>
            <person name="Muraguchi H."/>
            <person name="Natvig D.O."/>
            <person name="Palmerini H."/>
            <person name="Ramesh M.A."/>
            <person name="Rehmeyer C.J."/>
            <person name="Roe B.A."/>
            <person name="Shenoy N."/>
            <person name="Stanke M."/>
            <person name="Ter-Hovhannisyan V."/>
            <person name="Tunlid A."/>
            <person name="Velagapudi R."/>
            <person name="Vision T.J."/>
            <person name="Zeng Q."/>
            <person name="Zolan M.E."/>
            <person name="Pukkila P.J."/>
        </authorList>
    </citation>
    <scope>NUCLEOTIDE SEQUENCE [LARGE SCALE GENOMIC DNA]</scope>
    <source>
        <strain evidence="5">Okayama-7 / 130 / ATCC MYA-4618 / FGSC 9003</strain>
    </source>
</reference>
<dbReference type="PANTHER" id="PTHR40465">
    <property type="entry name" value="CHROMOSOME 1, WHOLE GENOME SHOTGUN SEQUENCE"/>
    <property type="match status" value="1"/>
</dbReference>
<dbReference type="eggNOG" id="ENOG502T8DX">
    <property type="taxonomic scope" value="Eukaryota"/>
</dbReference>
<evidence type="ECO:0000313" key="5">
    <source>
        <dbReference type="Proteomes" id="UP000001861"/>
    </source>
</evidence>
<keyword evidence="2" id="KW-0812">Transmembrane</keyword>
<gene>
    <name evidence="4" type="ORF">CC1G_08414</name>
</gene>
<feature type="domain" description="DUF6534" evidence="3">
    <location>
        <begin position="171"/>
        <end position="258"/>
    </location>
</feature>
<feature type="transmembrane region" description="Helical" evidence="2">
    <location>
        <begin position="50"/>
        <end position="75"/>
    </location>
</feature>
<evidence type="ECO:0000313" key="4">
    <source>
        <dbReference type="EMBL" id="EAU89932.2"/>
    </source>
</evidence>
<feature type="transmembrane region" description="Helical" evidence="2">
    <location>
        <begin position="126"/>
        <end position="146"/>
    </location>
</feature>
<dbReference type="InterPro" id="IPR045339">
    <property type="entry name" value="DUF6534"/>
</dbReference>
<dbReference type="VEuPathDB" id="FungiDB:CC1G_08414"/>
<dbReference type="InParanoid" id="A8NAP5"/>
<feature type="transmembrane region" description="Helical" evidence="2">
    <location>
        <begin position="95"/>
        <end position="117"/>
    </location>
</feature>
<organism evidence="4 5">
    <name type="scientific">Coprinopsis cinerea (strain Okayama-7 / 130 / ATCC MYA-4618 / FGSC 9003)</name>
    <name type="common">Inky cap fungus</name>
    <name type="synonym">Hormographiella aspergillata</name>
    <dbReference type="NCBI Taxonomy" id="240176"/>
    <lineage>
        <taxon>Eukaryota</taxon>
        <taxon>Fungi</taxon>
        <taxon>Dikarya</taxon>
        <taxon>Basidiomycota</taxon>
        <taxon>Agaricomycotina</taxon>
        <taxon>Agaricomycetes</taxon>
        <taxon>Agaricomycetidae</taxon>
        <taxon>Agaricales</taxon>
        <taxon>Agaricineae</taxon>
        <taxon>Psathyrellaceae</taxon>
        <taxon>Coprinopsis</taxon>
    </lineage>
</organism>
<evidence type="ECO:0000256" key="2">
    <source>
        <dbReference type="SAM" id="Phobius"/>
    </source>
</evidence>
<feature type="transmembrane region" description="Helical" evidence="2">
    <location>
        <begin position="6"/>
        <end position="30"/>
    </location>
</feature>
<keyword evidence="2" id="KW-0472">Membrane</keyword>
<dbReference type="PANTHER" id="PTHR40465:SF1">
    <property type="entry name" value="DUF6534 DOMAIN-CONTAINING PROTEIN"/>
    <property type="match status" value="1"/>
</dbReference>
<comment type="caution">
    <text evidence="4">The sequence shown here is derived from an EMBL/GenBank/DDBJ whole genome shotgun (WGS) entry which is preliminary data.</text>
</comment>
<dbReference type="Pfam" id="PF20152">
    <property type="entry name" value="DUF6534"/>
    <property type="match status" value="1"/>
</dbReference>
<dbReference type="OMA" id="WAVREIT"/>
<dbReference type="AlphaFoldDB" id="A8NAP5"/>
<dbReference type="STRING" id="240176.A8NAP5"/>
<evidence type="ECO:0000256" key="1">
    <source>
        <dbReference type="SAM" id="MobiDB-lite"/>
    </source>
</evidence>
<name>A8NAP5_COPC7</name>
<feature type="transmembrane region" description="Helical" evidence="2">
    <location>
        <begin position="158"/>
        <end position="188"/>
    </location>
</feature>
<proteinExistence type="predicted"/>
<keyword evidence="2" id="KW-1133">Transmembrane helix</keyword>
<accession>A8NAP5</accession>
<dbReference type="GeneID" id="6008374"/>
<dbReference type="Proteomes" id="UP000001861">
    <property type="component" value="Unassembled WGS sequence"/>
</dbReference>
<dbReference type="KEGG" id="cci:CC1G_08414"/>
<feature type="region of interest" description="Disordered" evidence="1">
    <location>
        <begin position="291"/>
        <end position="326"/>
    </location>
</feature>
<dbReference type="OrthoDB" id="2953893at2759"/>
<evidence type="ECO:0000259" key="3">
    <source>
        <dbReference type="Pfam" id="PF20152"/>
    </source>
</evidence>
<protein>
    <recommendedName>
        <fullName evidence="3">DUF6534 domain-containing protein</fullName>
    </recommendedName>
</protein>
<sequence length="326" mass="35688">MSEGPNPVLIAGPVLIGSIAAFMLYGGLVVQVHTYALSCVQERRSNPTRLNLLVGFVTLLETLNICFVFHATWHALITVLSLPPDAVKYASTGPFLQITTSLVVFAVQMFFGWRIYIVSSIKLEKIFLSACVVLTAIAGLILAILVGHHYLTNSMGHIINLVVVLQLGFNLVCDAFITIGMVILLLRYKHEINIAETKHILNSLTLHTLENGLATTIIASLNLLFFLKRDGDLIHAAFNYLIGRLYANVLLASLNNRGRLARAASRLSSRTGAGHTTSFSLQFSHTITNRTSLGPHTALPTEDDDRASIVGGKRRSQPGWTEESDR</sequence>